<dbReference type="AlphaFoldDB" id="W3WP08"/>
<keyword evidence="1" id="KW-1133">Transmembrane helix</keyword>
<accession>W3WP08</accession>
<evidence type="ECO:0000256" key="1">
    <source>
        <dbReference type="SAM" id="Phobius"/>
    </source>
</evidence>
<reference evidence="3" key="1">
    <citation type="journal article" date="2015" name="BMC Genomics">
        <title>Genomic and transcriptomic analysis of the endophytic fungus Pestalotiopsis fici reveals its lifestyle and high potential for synthesis of natural products.</title>
        <authorList>
            <person name="Wang X."/>
            <person name="Zhang X."/>
            <person name="Liu L."/>
            <person name="Xiang M."/>
            <person name="Wang W."/>
            <person name="Sun X."/>
            <person name="Che Y."/>
            <person name="Guo L."/>
            <person name="Liu G."/>
            <person name="Guo L."/>
            <person name="Wang C."/>
            <person name="Yin W.B."/>
            <person name="Stadler M."/>
            <person name="Zhang X."/>
            <person name="Liu X."/>
        </authorList>
    </citation>
    <scope>NUCLEOTIDE SEQUENCE [LARGE SCALE GENOMIC DNA]</scope>
    <source>
        <strain evidence="3">W106-1 / CGMCC3.15140</strain>
    </source>
</reference>
<sequence length="330" mass="35861">MGYSTPTSEGLWRKRQLLPYWIIQGLCCGVLGVISCLMIGSSTVYLVAGRGDDNVSWFGYPVNDLARVAVAIGTVLLVFCILTLALGATEAILYKASRLRPALLLAFACIKTTVWLVFFFFVVVSAAHGALSPLNLILAIMLAVTSIGQLVLGAIYTHKLQKSIHDRGRYADLDPEGGKTQNMATLPRSNTWRKSIPTITITSRQWSPRSSIEEEEEDITTDYESYRNSLLQAENMRNGGAQELAAPENSHARSVAAGIEETRTIASSNYEASMLGAVSPPTSPGLPTTLSPPPVQKCYSPASNMYEFDQADLSITGFYGSGYEGNTKTW</sequence>
<feature type="transmembrane region" description="Helical" evidence="1">
    <location>
        <begin position="101"/>
        <end position="124"/>
    </location>
</feature>
<dbReference type="HOGENOM" id="CLU_842268_0_0_1"/>
<dbReference type="InParanoid" id="W3WP08"/>
<keyword evidence="3" id="KW-1185">Reference proteome</keyword>
<keyword evidence="1" id="KW-0812">Transmembrane</keyword>
<evidence type="ECO:0000313" key="3">
    <source>
        <dbReference type="Proteomes" id="UP000030651"/>
    </source>
</evidence>
<feature type="transmembrane region" description="Helical" evidence="1">
    <location>
        <begin position="68"/>
        <end position="89"/>
    </location>
</feature>
<evidence type="ECO:0000313" key="2">
    <source>
        <dbReference type="EMBL" id="ETS75534.1"/>
    </source>
</evidence>
<dbReference type="EMBL" id="KI912118">
    <property type="protein sequence ID" value="ETS75534.1"/>
    <property type="molecule type" value="Genomic_DNA"/>
</dbReference>
<dbReference type="RefSeq" id="XP_007839250.1">
    <property type="nucleotide sequence ID" value="XM_007841059.1"/>
</dbReference>
<gene>
    <name evidence="2" type="ORF">PFICI_12478</name>
</gene>
<protein>
    <submittedName>
        <fullName evidence="2">Uncharacterized protein</fullName>
    </submittedName>
</protein>
<dbReference type="KEGG" id="pfy:PFICI_12478"/>
<proteinExistence type="predicted"/>
<keyword evidence="1" id="KW-0472">Membrane</keyword>
<dbReference type="GeneID" id="19277491"/>
<feature type="transmembrane region" description="Helical" evidence="1">
    <location>
        <begin position="136"/>
        <end position="157"/>
    </location>
</feature>
<organism evidence="2 3">
    <name type="scientific">Pestalotiopsis fici (strain W106-1 / CGMCC3.15140)</name>
    <dbReference type="NCBI Taxonomy" id="1229662"/>
    <lineage>
        <taxon>Eukaryota</taxon>
        <taxon>Fungi</taxon>
        <taxon>Dikarya</taxon>
        <taxon>Ascomycota</taxon>
        <taxon>Pezizomycotina</taxon>
        <taxon>Sordariomycetes</taxon>
        <taxon>Xylariomycetidae</taxon>
        <taxon>Amphisphaeriales</taxon>
        <taxon>Sporocadaceae</taxon>
        <taxon>Pestalotiopsis</taxon>
    </lineage>
</organism>
<dbReference type="Proteomes" id="UP000030651">
    <property type="component" value="Unassembled WGS sequence"/>
</dbReference>
<dbReference type="OrthoDB" id="5211263at2759"/>
<feature type="transmembrane region" description="Helical" evidence="1">
    <location>
        <begin position="21"/>
        <end position="48"/>
    </location>
</feature>
<name>W3WP08_PESFW</name>